<dbReference type="PANTHER" id="PTHR39515">
    <property type="entry name" value="CONSERVED PROTEIN"/>
    <property type="match status" value="1"/>
</dbReference>
<organism evidence="2 3">
    <name type="scientific">Roseateles terrae</name>
    <dbReference type="NCBI Taxonomy" id="431060"/>
    <lineage>
        <taxon>Bacteria</taxon>
        <taxon>Pseudomonadati</taxon>
        <taxon>Pseudomonadota</taxon>
        <taxon>Betaproteobacteria</taxon>
        <taxon>Burkholderiales</taxon>
        <taxon>Sphaerotilaceae</taxon>
        <taxon>Roseateles</taxon>
    </lineage>
</organism>
<dbReference type="EMBL" id="JACHXO010000004">
    <property type="protein sequence ID" value="MBB3195116.1"/>
    <property type="molecule type" value="Genomic_DNA"/>
</dbReference>
<dbReference type="Pfam" id="PF12802">
    <property type="entry name" value="MarR_2"/>
    <property type="match status" value="1"/>
</dbReference>
<dbReference type="Proteomes" id="UP000574369">
    <property type="component" value="Unassembled WGS sequence"/>
</dbReference>
<dbReference type="Gene3D" id="1.10.287.100">
    <property type="match status" value="1"/>
</dbReference>
<reference evidence="2 3" key="1">
    <citation type="submission" date="2020-08" db="EMBL/GenBank/DDBJ databases">
        <title>Genomic Encyclopedia of Type Strains, Phase III (KMG-III): the genomes of soil and plant-associated and newly described type strains.</title>
        <authorList>
            <person name="Whitman W."/>
        </authorList>
    </citation>
    <scope>NUCLEOTIDE SEQUENCE [LARGE SCALE GENOMIC DNA]</scope>
    <source>
        <strain evidence="2 3">CECT 7247</strain>
    </source>
</reference>
<accession>A0ABR6GSN6</accession>
<dbReference type="InterPro" id="IPR052526">
    <property type="entry name" value="HTH-type_Bedaq_tolerance"/>
</dbReference>
<feature type="domain" description="HTH marR-type" evidence="1">
    <location>
        <begin position="1"/>
        <end position="129"/>
    </location>
</feature>
<name>A0ABR6GSN6_9BURK</name>
<dbReference type="PROSITE" id="PS50995">
    <property type="entry name" value="HTH_MARR_2"/>
    <property type="match status" value="1"/>
</dbReference>
<evidence type="ECO:0000313" key="2">
    <source>
        <dbReference type="EMBL" id="MBB3195116.1"/>
    </source>
</evidence>
<evidence type="ECO:0000259" key="1">
    <source>
        <dbReference type="PROSITE" id="PS50995"/>
    </source>
</evidence>
<gene>
    <name evidence="2" type="ORF">FHS28_002519</name>
</gene>
<dbReference type="SUPFAM" id="SSF46785">
    <property type="entry name" value="Winged helix' DNA-binding domain"/>
    <property type="match status" value="1"/>
</dbReference>
<dbReference type="RefSeq" id="WP_246410020.1">
    <property type="nucleotide sequence ID" value="NZ_JACHXO010000004.1"/>
</dbReference>
<dbReference type="InterPro" id="IPR036388">
    <property type="entry name" value="WH-like_DNA-bd_sf"/>
</dbReference>
<protein>
    <submittedName>
        <fullName evidence="2">DNA-binding MarR family transcriptional regulator</fullName>
    </submittedName>
</protein>
<dbReference type="Gene3D" id="1.10.10.10">
    <property type="entry name" value="Winged helix-like DNA-binding domain superfamily/Winged helix DNA-binding domain"/>
    <property type="match status" value="1"/>
</dbReference>
<dbReference type="SMART" id="SM00347">
    <property type="entry name" value="HTH_MARR"/>
    <property type="match status" value="1"/>
</dbReference>
<evidence type="ECO:0000313" key="3">
    <source>
        <dbReference type="Proteomes" id="UP000574369"/>
    </source>
</evidence>
<keyword evidence="2" id="KW-0238">DNA-binding</keyword>
<dbReference type="PANTHER" id="PTHR39515:SF2">
    <property type="entry name" value="HTH-TYPE TRANSCRIPTIONAL REGULATOR RV0880"/>
    <property type="match status" value="1"/>
</dbReference>
<sequence>MAESLRDVVGRLVRAVRQASGTQSSAQGDALAQLDRNGPVSVAALADSRGVSHQSMRLVVGRMEALGQVERRPDPADGRGFLVELTPAGQAEAAAGRRRRTQWLAQAITAQFTQQEQDTLRAAVVLLDRLVEAGPAE</sequence>
<dbReference type="InterPro" id="IPR000835">
    <property type="entry name" value="HTH_MarR-typ"/>
</dbReference>
<comment type="caution">
    <text evidence="2">The sequence shown here is derived from an EMBL/GenBank/DDBJ whole genome shotgun (WGS) entry which is preliminary data.</text>
</comment>
<dbReference type="GO" id="GO:0003677">
    <property type="term" value="F:DNA binding"/>
    <property type="evidence" value="ECO:0007669"/>
    <property type="project" value="UniProtKB-KW"/>
</dbReference>
<keyword evidence="3" id="KW-1185">Reference proteome</keyword>
<dbReference type="InterPro" id="IPR036390">
    <property type="entry name" value="WH_DNA-bd_sf"/>
</dbReference>
<proteinExistence type="predicted"/>